<proteinExistence type="predicted"/>
<sequence length="66" mass="7617">MRPFLLNNRGALFVSFSRVYHPRCRSYPSYPGQAQPVDILDLLYHHRCPICPRYVTSHGGQLKQAS</sequence>
<gene>
    <name evidence="1" type="ORF">PsYK624_162930</name>
</gene>
<reference evidence="1 2" key="1">
    <citation type="submission" date="2021-08" db="EMBL/GenBank/DDBJ databases">
        <title>Draft Genome Sequence of Phanerochaete sordida strain YK-624.</title>
        <authorList>
            <person name="Mori T."/>
            <person name="Dohra H."/>
            <person name="Suzuki T."/>
            <person name="Kawagishi H."/>
            <person name="Hirai H."/>
        </authorList>
    </citation>
    <scope>NUCLEOTIDE SEQUENCE [LARGE SCALE GENOMIC DNA]</scope>
    <source>
        <strain evidence="1 2">YK-624</strain>
    </source>
</reference>
<keyword evidence="2" id="KW-1185">Reference proteome</keyword>
<dbReference type="AlphaFoldDB" id="A0A9P3LM40"/>
<protein>
    <submittedName>
        <fullName evidence="1">Uncharacterized protein</fullName>
    </submittedName>
</protein>
<dbReference type="EMBL" id="BPQB01000129">
    <property type="protein sequence ID" value="GJF00016.1"/>
    <property type="molecule type" value="Genomic_DNA"/>
</dbReference>
<accession>A0A9P3LM40</accession>
<evidence type="ECO:0000313" key="1">
    <source>
        <dbReference type="EMBL" id="GJF00016.1"/>
    </source>
</evidence>
<comment type="caution">
    <text evidence="1">The sequence shown here is derived from an EMBL/GenBank/DDBJ whole genome shotgun (WGS) entry which is preliminary data.</text>
</comment>
<organism evidence="1 2">
    <name type="scientific">Phanerochaete sordida</name>
    <dbReference type="NCBI Taxonomy" id="48140"/>
    <lineage>
        <taxon>Eukaryota</taxon>
        <taxon>Fungi</taxon>
        <taxon>Dikarya</taxon>
        <taxon>Basidiomycota</taxon>
        <taxon>Agaricomycotina</taxon>
        <taxon>Agaricomycetes</taxon>
        <taxon>Polyporales</taxon>
        <taxon>Phanerochaetaceae</taxon>
        <taxon>Phanerochaete</taxon>
    </lineage>
</organism>
<evidence type="ECO:0000313" key="2">
    <source>
        <dbReference type="Proteomes" id="UP000703269"/>
    </source>
</evidence>
<dbReference type="Proteomes" id="UP000703269">
    <property type="component" value="Unassembled WGS sequence"/>
</dbReference>
<name>A0A9P3LM40_9APHY</name>